<evidence type="ECO:0000313" key="3">
    <source>
        <dbReference type="WBParaSite" id="HCON_00027540-00001"/>
    </source>
</evidence>
<sequence>MHLLFASFVCYVLLLTEGYAEAEKCKNYEQNVPVIAQNALVDAISEERKNLSIKTTIEYDGKLAEQACQGINEGSTLPLDGESIFEKNWNETLKKAVMSKSKGMTRVGEKIGCKITLKTSEDGTHHVNLYCRLGNKNGQPLRPFFEI</sequence>
<dbReference type="AlphaFoldDB" id="A0A7I4XY59"/>
<proteinExistence type="predicted"/>
<keyword evidence="1" id="KW-0732">Signal</keyword>
<evidence type="ECO:0000256" key="1">
    <source>
        <dbReference type="SAM" id="SignalP"/>
    </source>
</evidence>
<organism evidence="2 3">
    <name type="scientific">Haemonchus contortus</name>
    <name type="common">Barber pole worm</name>
    <dbReference type="NCBI Taxonomy" id="6289"/>
    <lineage>
        <taxon>Eukaryota</taxon>
        <taxon>Metazoa</taxon>
        <taxon>Ecdysozoa</taxon>
        <taxon>Nematoda</taxon>
        <taxon>Chromadorea</taxon>
        <taxon>Rhabditida</taxon>
        <taxon>Rhabditina</taxon>
        <taxon>Rhabditomorpha</taxon>
        <taxon>Strongyloidea</taxon>
        <taxon>Trichostrongylidae</taxon>
        <taxon>Haemonchus</taxon>
    </lineage>
</organism>
<evidence type="ECO:0000313" key="2">
    <source>
        <dbReference type="Proteomes" id="UP000025227"/>
    </source>
</evidence>
<accession>A0A7I4XY59</accession>
<name>A0A7I4XY59_HAECO</name>
<feature type="chain" id="PRO_5029446244" evidence="1">
    <location>
        <begin position="23"/>
        <end position="147"/>
    </location>
</feature>
<feature type="signal peptide" evidence="1">
    <location>
        <begin position="1"/>
        <end position="22"/>
    </location>
</feature>
<protein>
    <submittedName>
        <fullName evidence="3">RNAse_Pc domain-containing protein</fullName>
    </submittedName>
</protein>
<keyword evidence="2" id="KW-1185">Reference proteome</keyword>
<dbReference type="WBParaSite" id="HCON_00027540-00001">
    <property type="protein sequence ID" value="HCON_00027540-00001"/>
    <property type="gene ID" value="HCON_00027540"/>
</dbReference>
<reference evidence="3" key="1">
    <citation type="submission" date="2020-12" db="UniProtKB">
        <authorList>
            <consortium name="WormBaseParasite"/>
        </authorList>
    </citation>
    <scope>IDENTIFICATION</scope>
    <source>
        <strain evidence="3">MHco3</strain>
    </source>
</reference>
<dbReference type="Proteomes" id="UP000025227">
    <property type="component" value="Unplaced"/>
</dbReference>